<comment type="caution">
    <text evidence="1">The sequence shown here is derived from an EMBL/GenBank/DDBJ whole genome shotgun (WGS) entry which is preliminary data.</text>
</comment>
<name>A0AAV5C8Y9_ELECO</name>
<proteinExistence type="predicted"/>
<keyword evidence="2" id="KW-1185">Reference proteome</keyword>
<dbReference type="AlphaFoldDB" id="A0AAV5C8Y9"/>
<evidence type="ECO:0000313" key="1">
    <source>
        <dbReference type="EMBL" id="GJM94728.1"/>
    </source>
</evidence>
<protein>
    <submittedName>
        <fullName evidence="1">Uncharacterized protein</fullName>
    </submittedName>
</protein>
<dbReference type="EMBL" id="BQKI01000005">
    <property type="protein sequence ID" value="GJM94728.1"/>
    <property type="molecule type" value="Genomic_DNA"/>
</dbReference>
<evidence type="ECO:0000313" key="2">
    <source>
        <dbReference type="Proteomes" id="UP001054889"/>
    </source>
</evidence>
<reference evidence="1" key="1">
    <citation type="journal article" date="2018" name="DNA Res.">
        <title>Multiple hybrid de novo genome assembly of finger millet, an orphan allotetraploid crop.</title>
        <authorList>
            <person name="Hatakeyama M."/>
            <person name="Aluri S."/>
            <person name="Balachadran M.T."/>
            <person name="Sivarajan S.R."/>
            <person name="Patrignani A."/>
            <person name="Gruter S."/>
            <person name="Poveda L."/>
            <person name="Shimizu-Inatsugi R."/>
            <person name="Baeten J."/>
            <person name="Francoijs K.J."/>
            <person name="Nataraja K.N."/>
            <person name="Reddy Y.A.N."/>
            <person name="Phadnis S."/>
            <person name="Ravikumar R.L."/>
            <person name="Schlapbach R."/>
            <person name="Sreeman S.M."/>
            <person name="Shimizu K.K."/>
        </authorList>
    </citation>
    <scope>NUCLEOTIDE SEQUENCE</scope>
</reference>
<reference evidence="1" key="2">
    <citation type="submission" date="2021-12" db="EMBL/GenBank/DDBJ databases">
        <title>Resequencing data analysis of finger millet.</title>
        <authorList>
            <person name="Hatakeyama M."/>
            <person name="Aluri S."/>
            <person name="Balachadran M.T."/>
            <person name="Sivarajan S.R."/>
            <person name="Poveda L."/>
            <person name="Shimizu-Inatsugi R."/>
            <person name="Schlapbach R."/>
            <person name="Sreeman S.M."/>
            <person name="Shimizu K.K."/>
        </authorList>
    </citation>
    <scope>NUCLEOTIDE SEQUENCE</scope>
</reference>
<sequence>MHFSVSEEDENNEGVLQLLRHSLPLLGKSVQKRDSALDHSPEQSFNSALKLNDVQLQHLQLLLAHNSFLLKCLGTTDHLLELGIVICFNRRSNVDLSINSAISLASDNSFVGRDRLL</sequence>
<dbReference type="Proteomes" id="UP001054889">
    <property type="component" value="Unassembled WGS sequence"/>
</dbReference>
<organism evidence="1 2">
    <name type="scientific">Eleusine coracana subsp. coracana</name>
    <dbReference type="NCBI Taxonomy" id="191504"/>
    <lineage>
        <taxon>Eukaryota</taxon>
        <taxon>Viridiplantae</taxon>
        <taxon>Streptophyta</taxon>
        <taxon>Embryophyta</taxon>
        <taxon>Tracheophyta</taxon>
        <taxon>Spermatophyta</taxon>
        <taxon>Magnoliopsida</taxon>
        <taxon>Liliopsida</taxon>
        <taxon>Poales</taxon>
        <taxon>Poaceae</taxon>
        <taxon>PACMAD clade</taxon>
        <taxon>Chloridoideae</taxon>
        <taxon>Cynodonteae</taxon>
        <taxon>Eleusininae</taxon>
        <taxon>Eleusine</taxon>
    </lineage>
</organism>
<gene>
    <name evidence="1" type="primary">ga11401</name>
    <name evidence="1" type="ORF">PR202_ga11401</name>
</gene>
<accession>A0AAV5C8Y9</accession>